<evidence type="ECO:0000256" key="2">
    <source>
        <dbReference type="ARBA" id="ARBA00022801"/>
    </source>
</evidence>
<keyword evidence="3" id="KW-0443">Lipid metabolism</keyword>
<comment type="caution">
    <text evidence="4">The sequence shown here is derived from an EMBL/GenBank/DDBJ whole genome shotgun (WGS) entry which is preliminary data.</text>
</comment>
<dbReference type="GO" id="GO:0016042">
    <property type="term" value="P:lipid catabolic process"/>
    <property type="evidence" value="ECO:0007669"/>
    <property type="project" value="UniProtKB-KW"/>
</dbReference>
<keyword evidence="2" id="KW-0378">Hydrolase</keyword>
<comment type="similarity">
    <text evidence="1">Belongs to the 'GDSL' lipolytic enzyme family.</text>
</comment>
<protein>
    <submittedName>
        <fullName evidence="4">Uncharacterized protein</fullName>
    </submittedName>
</protein>
<dbReference type="OrthoDB" id="1600564at2759"/>
<dbReference type="AlphaFoldDB" id="A0A5J9VAP3"/>
<dbReference type="InterPro" id="IPR001087">
    <property type="entry name" value="GDSL"/>
</dbReference>
<dbReference type="EMBL" id="RWGY01000011">
    <property type="protein sequence ID" value="TVU32574.1"/>
    <property type="molecule type" value="Genomic_DNA"/>
</dbReference>
<dbReference type="PANTHER" id="PTHR45648:SF104">
    <property type="entry name" value="OS02G0292600 PROTEIN"/>
    <property type="match status" value="1"/>
</dbReference>
<evidence type="ECO:0000313" key="5">
    <source>
        <dbReference type="Proteomes" id="UP000324897"/>
    </source>
</evidence>
<evidence type="ECO:0000256" key="3">
    <source>
        <dbReference type="ARBA" id="ARBA00022963"/>
    </source>
</evidence>
<keyword evidence="5" id="KW-1185">Reference proteome</keyword>
<organism evidence="4 5">
    <name type="scientific">Eragrostis curvula</name>
    <name type="common">weeping love grass</name>
    <dbReference type="NCBI Taxonomy" id="38414"/>
    <lineage>
        <taxon>Eukaryota</taxon>
        <taxon>Viridiplantae</taxon>
        <taxon>Streptophyta</taxon>
        <taxon>Embryophyta</taxon>
        <taxon>Tracheophyta</taxon>
        <taxon>Spermatophyta</taxon>
        <taxon>Magnoliopsida</taxon>
        <taxon>Liliopsida</taxon>
        <taxon>Poales</taxon>
        <taxon>Poaceae</taxon>
        <taxon>PACMAD clade</taxon>
        <taxon>Chloridoideae</taxon>
        <taxon>Eragrostideae</taxon>
        <taxon>Eragrostidinae</taxon>
        <taxon>Eragrostis</taxon>
    </lineage>
</organism>
<dbReference type="Gene3D" id="3.40.50.1110">
    <property type="entry name" value="SGNH hydrolase"/>
    <property type="match status" value="1"/>
</dbReference>
<dbReference type="Proteomes" id="UP000324897">
    <property type="component" value="Chromosome 1"/>
</dbReference>
<name>A0A5J9VAP3_9POAL</name>
<sequence length="256" mass="28337">MTGRFSNGYNMGDFNAKAMGFQMSPPAYLSLTSPIKIEGFTGVNYASADAGIFNNPYISIIFPQQVEYFASTRDQVGAEDLVPSQFYTSWDRRPGVPGLIQLYGEKLMALHEMGARRFGIIDVGLIGCGREVDTRFNVSADGCDNEVNKLAAEFNVALATLLSSFSSKLPGFRYSLADFYGFMNATFANPSAAGFVDTTSACYHYYPSTPCSNVDEYWFWDDFAYPTQRAAYLAATTFYNGPDKFTTPVNFKQLSE</sequence>
<dbReference type="InterPro" id="IPR036514">
    <property type="entry name" value="SGNH_hydro_sf"/>
</dbReference>
<evidence type="ECO:0000313" key="4">
    <source>
        <dbReference type="EMBL" id="TVU32574.1"/>
    </source>
</evidence>
<dbReference type="InterPro" id="IPR051058">
    <property type="entry name" value="GDSL_Est/Lipase"/>
</dbReference>
<feature type="non-terminal residue" evidence="4">
    <location>
        <position position="1"/>
    </location>
</feature>
<dbReference type="GO" id="GO:0016788">
    <property type="term" value="F:hydrolase activity, acting on ester bonds"/>
    <property type="evidence" value="ECO:0007669"/>
    <property type="project" value="InterPro"/>
</dbReference>
<dbReference type="Pfam" id="PF00657">
    <property type="entry name" value="Lipase_GDSL"/>
    <property type="match status" value="1"/>
</dbReference>
<keyword evidence="3" id="KW-0442">Lipid degradation</keyword>
<accession>A0A5J9VAP3</accession>
<dbReference type="PANTHER" id="PTHR45648">
    <property type="entry name" value="GDSL LIPASE/ACYLHYDROLASE FAMILY PROTEIN (AFU_ORTHOLOGUE AFUA_4G14700)"/>
    <property type="match status" value="1"/>
</dbReference>
<evidence type="ECO:0000256" key="1">
    <source>
        <dbReference type="ARBA" id="ARBA00008668"/>
    </source>
</evidence>
<proteinExistence type="inferred from homology"/>
<gene>
    <name evidence="4" type="ORF">EJB05_24307</name>
</gene>
<dbReference type="Gramene" id="TVU32574">
    <property type="protein sequence ID" value="TVU32574"/>
    <property type="gene ID" value="EJB05_24307"/>
</dbReference>
<reference evidence="4 5" key="1">
    <citation type="journal article" date="2019" name="Sci. Rep.">
        <title>A high-quality genome of Eragrostis curvula grass provides insights into Poaceae evolution and supports new strategies to enhance forage quality.</title>
        <authorList>
            <person name="Carballo J."/>
            <person name="Santos B.A.C.M."/>
            <person name="Zappacosta D."/>
            <person name="Garbus I."/>
            <person name="Selva J.P."/>
            <person name="Gallo C.A."/>
            <person name="Diaz A."/>
            <person name="Albertini E."/>
            <person name="Caccamo M."/>
            <person name="Echenique V."/>
        </authorList>
    </citation>
    <scope>NUCLEOTIDE SEQUENCE [LARGE SCALE GENOMIC DNA]</scope>
    <source>
        <strain evidence="5">cv. Victoria</strain>
        <tissue evidence="4">Leaf</tissue>
    </source>
</reference>